<dbReference type="KEGG" id="nwl:NWFMUON74_26060"/>
<gene>
    <name evidence="1" type="ORF">NWFMUON74_26060</name>
</gene>
<accession>A0A7G1KNK0</accession>
<dbReference type="Proteomes" id="UP000516173">
    <property type="component" value="Chromosome"/>
</dbReference>
<dbReference type="AlphaFoldDB" id="A0A7G1KNK0"/>
<organism evidence="1 2">
    <name type="scientific">Nocardia wallacei</name>
    <dbReference type="NCBI Taxonomy" id="480035"/>
    <lineage>
        <taxon>Bacteria</taxon>
        <taxon>Bacillati</taxon>
        <taxon>Actinomycetota</taxon>
        <taxon>Actinomycetes</taxon>
        <taxon>Mycobacteriales</taxon>
        <taxon>Nocardiaceae</taxon>
        <taxon>Nocardia</taxon>
    </lineage>
</organism>
<evidence type="ECO:0000313" key="1">
    <source>
        <dbReference type="EMBL" id="BCK54834.1"/>
    </source>
</evidence>
<name>A0A7G1KNK0_9NOCA</name>
<reference evidence="1 2" key="1">
    <citation type="submission" date="2020-08" db="EMBL/GenBank/DDBJ databases">
        <title>Genome Sequencing of Nocardia wallacei strain FMUON74 and assembly.</title>
        <authorList>
            <person name="Toyokawa M."/>
            <person name="Uesaka K."/>
        </authorList>
    </citation>
    <scope>NUCLEOTIDE SEQUENCE [LARGE SCALE GENOMIC DNA]</scope>
    <source>
        <strain evidence="1 2">FMUON74</strain>
    </source>
</reference>
<keyword evidence="2" id="KW-1185">Reference proteome</keyword>
<dbReference type="EMBL" id="AP023396">
    <property type="protein sequence ID" value="BCK54834.1"/>
    <property type="molecule type" value="Genomic_DNA"/>
</dbReference>
<sequence>MSERGQHYGEVNAPAPGPVFDVIAVLNGVVDLSSYPRRNLALSSPPRLERRVLADNTATLFEPIVHLLNGVELLESQGWELVSVIERSVDSSSDRECCLVAFLRRR</sequence>
<protein>
    <submittedName>
        <fullName evidence="1">Uncharacterized protein</fullName>
    </submittedName>
</protein>
<proteinExistence type="predicted"/>
<evidence type="ECO:0000313" key="2">
    <source>
        <dbReference type="Proteomes" id="UP000516173"/>
    </source>
</evidence>